<feature type="compositionally biased region" description="Low complexity" evidence="1">
    <location>
        <begin position="264"/>
        <end position="278"/>
    </location>
</feature>
<dbReference type="HOGENOM" id="CLU_039459_0_0_1"/>
<dbReference type="OrthoDB" id="1888829at2759"/>
<accession>I1I7U0</accession>
<dbReference type="Proteomes" id="UP000008810">
    <property type="component" value="Chromosome 3"/>
</dbReference>
<evidence type="ECO:0000256" key="1">
    <source>
        <dbReference type="SAM" id="MobiDB-lite"/>
    </source>
</evidence>
<dbReference type="PANTHER" id="PTHR32011:SF2">
    <property type="entry name" value="OS08G0472400 PROTEIN"/>
    <property type="match status" value="1"/>
</dbReference>
<sequence length="406" mass="43331">MVDVDRRMAGLSPAAHAAGLRRLSTRAAAGPSSASASPRHGLHSFDALAAAVLSHLRASGVAVLPGLTDAELARAEAEMGFAFPPDLRAVLAMGLPSGPGFPDWRTRAGLRAAFDLPIAAASLQIARGALWPRCWGPRPADPDRALRLARSAIRRAPLLVPLFDRCFLPCRPCLAGNPVFFVTDDRVLCCGLDILHFFTRDSSFQPANMALQSPSFPPSSALGEATTPYMRRSLDAACGGKLAPRWIEFWSDAASDRRRRDSSSSEASNVSSSSSGCSSPPPGGRRTRTPHWVDSYLDKLGSVLKKGGWRDMEVNEMVEVTASGLFDGGEEAPAAAVDADAVLDALVLKADRCSDSLRRAGWSAEDVSDALGLDLRRCKERSRPAVRIPSEIAAKVERLAQSVARP</sequence>
<feature type="region of interest" description="Disordered" evidence="1">
    <location>
        <begin position="258"/>
        <end position="291"/>
    </location>
</feature>
<dbReference type="Gramene" id="KQJ98636">
    <property type="protein sequence ID" value="KQJ98636"/>
    <property type="gene ID" value="BRADI_3g38167v3"/>
</dbReference>
<dbReference type="eggNOG" id="ENOG502QWDH">
    <property type="taxonomic scope" value="Eukaryota"/>
</dbReference>
<gene>
    <name evidence="3" type="primary">LOC100834941</name>
    <name evidence="2" type="ORF">BRADI_3g38167v3</name>
</gene>
<organism evidence="3">
    <name type="scientific">Brachypodium distachyon</name>
    <name type="common">Purple false brome</name>
    <name type="synonym">Trachynia distachya</name>
    <dbReference type="NCBI Taxonomy" id="15368"/>
    <lineage>
        <taxon>Eukaryota</taxon>
        <taxon>Viridiplantae</taxon>
        <taxon>Streptophyta</taxon>
        <taxon>Embryophyta</taxon>
        <taxon>Tracheophyta</taxon>
        <taxon>Spermatophyta</taxon>
        <taxon>Magnoliopsida</taxon>
        <taxon>Liliopsida</taxon>
        <taxon>Poales</taxon>
        <taxon>Poaceae</taxon>
        <taxon>BOP clade</taxon>
        <taxon>Pooideae</taxon>
        <taxon>Stipodae</taxon>
        <taxon>Brachypodieae</taxon>
        <taxon>Brachypodium</taxon>
    </lineage>
</organism>
<reference evidence="2 3" key="1">
    <citation type="journal article" date="2010" name="Nature">
        <title>Genome sequencing and analysis of the model grass Brachypodium distachyon.</title>
        <authorList>
            <consortium name="International Brachypodium Initiative"/>
        </authorList>
    </citation>
    <scope>NUCLEOTIDE SEQUENCE [LARGE SCALE GENOMIC DNA]</scope>
    <source>
        <strain evidence="2">Bd21</strain>
        <strain evidence="3">cv. Bd21</strain>
    </source>
</reference>
<evidence type="ECO:0000313" key="3">
    <source>
        <dbReference type="EnsemblPlants" id="KQJ98636"/>
    </source>
</evidence>
<keyword evidence="4" id="KW-1185">Reference proteome</keyword>
<name>I1I7U0_BRADI</name>
<reference evidence="2" key="2">
    <citation type="submission" date="2017-06" db="EMBL/GenBank/DDBJ databases">
        <title>WGS assembly of Brachypodium distachyon.</title>
        <authorList>
            <consortium name="The International Brachypodium Initiative"/>
            <person name="Lucas S."/>
            <person name="Harmon-Smith M."/>
            <person name="Lail K."/>
            <person name="Tice H."/>
            <person name="Grimwood J."/>
            <person name="Bruce D."/>
            <person name="Barry K."/>
            <person name="Shu S."/>
            <person name="Lindquist E."/>
            <person name="Wang M."/>
            <person name="Pitluck S."/>
            <person name="Vogel J.P."/>
            <person name="Garvin D.F."/>
            <person name="Mockler T.C."/>
            <person name="Schmutz J."/>
            <person name="Rokhsar D."/>
            <person name="Bevan M.W."/>
        </authorList>
    </citation>
    <scope>NUCLEOTIDE SEQUENCE</scope>
    <source>
        <strain evidence="2">Bd21</strain>
    </source>
</reference>
<evidence type="ECO:0000313" key="2">
    <source>
        <dbReference type="EMBL" id="KQJ98636.1"/>
    </source>
</evidence>
<dbReference type="STRING" id="15368.I1I7U0"/>
<dbReference type="RefSeq" id="XP_003574625.1">
    <property type="nucleotide sequence ID" value="XM_003574577.4"/>
</dbReference>
<protein>
    <recommendedName>
        <fullName evidence="5">Knr4/Smi1-like domain-containing protein</fullName>
    </recommendedName>
</protein>
<dbReference type="EnsemblPlants" id="KQJ98636">
    <property type="protein sequence ID" value="KQJ98636"/>
    <property type="gene ID" value="BRADI_3g38167v3"/>
</dbReference>
<evidence type="ECO:0000313" key="4">
    <source>
        <dbReference type="Proteomes" id="UP000008810"/>
    </source>
</evidence>
<proteinExistence type="predicted"/>
<evidence type="ECO:0008006" key="5">
    <source>
        <dbReference type="Google" id="ProtNLM"/>
    </source>
</evidence>
<dbReference type="KEGG" id="bdi:100834941"/>
<dbReference type="GeneID" id="100834941"/>
<dbReference type="EMBL" id="CM000882">
    <property type="protein sequence ID" value="KQJ98636.1"/>
    <property type="molecule type" value="Genomic_DNA"/>
</dbReference>
<dbReference type="AlphaFoldDB" id="I1I7U0"/>
<dbReference type="OMA" id="FFTRDSC"/>
<dbReference type="PANTHER" id="PTHR32011">
    <property type="entry name" value="OS08G0472400 PROTEIN"/>
    <property type="match status" value="1"/>
</dbReference>
<reference evidence="3" key="3">
    <citation type="submission" date="2018-08" db="UniProtKB">
        <authorList>
            <consortium name="EnsemblPlants"/>
        </authorList>
    </citation>
    <scope>IDENTIFICATION</scope>
    <source>
        <strain evidence="3">cv. Bd21</strain>
    </source>
</reference>